<feature type="region of interest" description="Disordered" evidence="2">
    <location>
        <begin position="34"/>
        <end position="58"/>
    </location>
</feature>
<dbReference type="InterPro" id="IPR006143">
    <property type="entry name" value="RND_pump_MFP"/>
</dbReference>
<dbReference type="Gene3D" id="1.10.287.470">
    <property type="entry name" value="Helix hairpin bin"/>
    <property type="match status" value="1"/>
</dbReference>
<name>A0A3E0DKL0_9GAMM</name>
<reference evidence="5 6" key="1">
    <citation type="submission" date="2018-08" db="EMBL/GenBank/DDBJ databases">
        <title>Genomic Encyclopedia of Type Strains, Phase III (KMG-III): the genomes of soil and plant-associated and newly described type strains.</title>
        <authorList>
            <person name="Whitman W."/>
        </authorList>
    </citation>
    <scope>NUCLEOTIDE SEQUENCE [LARGE SCALE GENOMIC DNA]</scope>
    <source>
        <strain evidence="5 6">CECT 7375</strain>
    </source>
</reference>
<dbReference type="Proteomes" id="UP000256542">
    <property type="component" value="Unassembled WGS sequence"/>
</dbReference>
<dbReference type="AlphaFoldDB" id="A0A3E0DKL0"/>
<feature type="compositionally biased region" description="Low complexity" evidence="2">
    <location>
        <begin position="39"/>
        <end position="53"/>
    </location>
</feature>
<dbReference type="RefSeq" id="WP_115897783.1">
    <property type="nucleotide sequence ID" value="NZ_QUNG01000006.1"/>
</dbReference>
<evidence type="ECO:0000256" key="1">
    <source>
        <dbReference type="ARBA" id="ARBA00009477"/>
    </source>
</evidence>
<proteinExistence type="inferred from homology"/>
<evidence type="ECO:0000256" key="2">
    <source>
        <dbReference type="SAM" id="MobiDB-lite"/>
    </source>
</evidence>
<evidence type="ECO:0000313" key="6">
    <source>
        <dbReference type="Proteomes" id="UP000256542"/>
    </source>
</evidence>
<feature type="transmembrane region" description="Helical" evidence="3">
    <location>
        <begin position="7"/>
        <end position="25"/>
    </location>
</feature>
<dbReference type="SUPFAM" id="SSF111369">
    <property type="entry name" value="HlyD-like secretion proteins"/>
    <property type="match status" value="1"/>
</dbReference>
<dbReference type="EMBL" id="QUNG01000006">
    <property type="protein sequence ID" value="REG83306.1"/>
    <property type="molecule type" value="Genomic_DNA"/>
</dbReference>
<dbReference type="Pfam" id="PF25954">
    <property type="entry name" value="Beta-barrel_RND_2"/>
    <property type="match status" value="1"/>
</dbReference>
<dbReference type="PANTHER" id="PTHR30469">
    <property type="entry name" value="MULTIDRUG RESISTANCE PROTEIN MDTA"/>
    <property type="match status" value="1"/>
</dbReference>
<evidence type="ECO:0000313" key="5">
    <source>
        <dbReference type="EMBL" id="REG83306.1"/>
    </source>
</evidence>
<keyword evidence="3" id="KW-0472">Membrane</keyword>
<dbReference type="Gene3D" id="2.40.50.100">
    <property type="match status" value="1"/>
</dbReference>
<dbReference type="GO" id="GO:1990281">
    <property type="term" value="C:efflux pump complex"/>
    <property type="evidence" value="ECO:0007669"/>
    <property type="project" value="TreeGrafter"/>
</dbReference>
<gene>
    <name evidence="5" type="ORF">DFP81_106166</name>
</gene>
<dbReference type="InterPro" id="IPR058792">
    <property type="entry name" value="Beta-barrel_RND_2"/>
</dbReference>
<keyword evidence="6" id="KW-1185">Reference proteome</keyword>
<dbReference type="NCBIfam" id="TIGR01730">
    <property type="entry name" value="RND_mfp"/>
    <property type="match status" value="1"/>
</dbReference>
<sequence length="366" mass="39248">MELKSKIGPLVAIIITVAAVLWIYAGGHGITASQHDSPTNTNESNSNNAEHTSLSNQKHSVQVTNIQAQSINLYLALSGQTLADKILTLTNSYPGEVVKLYSTKGDFLEQGAPILQIDTRVLKTQIRETSALIKQRNIELNGLNKLKDINLTSHVRLAEAETNLASALTSAKSLAIDLENATVTAPFSGVLNTLDIEKGQMLSDDSAIGTLVSLNPLRIQVTIPQNKIHHIHLGTQGKVHLATGLETTGKVSYISRQANTESRSINVELLIDNPNHSIAAGLTADVTFALSQQKAQALSPALLTLDDDGNTAVKTVDSQSKVVSYPVNIVKSERDKVWVSGLPSEVNLITVGQGFVNDGDIVDIHH</sequence>
<dbReference type="OrthoDB" id="9806939at2"/>
<keyword evidence="3" id="KW-0812">Transmembrane</keyword>
<comment type="caution">
    <text evidence="5">The sequence shown here is derived from an EMBL/GenBank/DDBJ whole genome shotgun (WGS) entry which is preliminary data.</text>
</comment>
<feature type="domain" description="CusB-like beta-barrel" evidence="4">
    <location>
        <begin position="219"/>
        <end position="289"/>
    </location>
</feature>
<dbReference type="Gene3D" id="2.40.420.20">
    <property type="match status" value="1"/>
</dbReference>
<evidence type="ECO:0000259" key="4">
    <source>
        <dbReference type="Pfam" id="PF25954"/>
    </source>
</evidence>
<organism evidence="5 6">
    <name type="scientific">Marinomonas pollencensis</name>
    <dbReference type="NCBI Taxonomy" id="491954"/>
    <lineage>
        <taxon>Bacteria</taxon>
        <taxon>Pseudomonadati</taxon>
        <taxon>Pseudomonadota</taxon>
        <taxon>Gammaproteobacteria</taxon>
        <taxon>Oceanospirillales</taxon>
        <taxon>Oceanospirillaceae</taxon>
        <taxon>Marinomonas</taxon>
    </lineage>
</organism>
<dbReference type="PANTHER" id="PTHR30469:SF29">
    <property type="entry name" value="BLR2860 PROTEIN"/>
    <property type="match status" value="1"/>
</dbReference>
<evidence type="ECO:0000256" key="3">
    <source>
        <dbReference type="SAM" id="Phobius"/>
    </source>
</evidence>
<accession>A0A3E0DKL0</accession>
<dbReference type="GO" id="GO:0015562">
    <property type="term" value="F:efflux transmembrane transporter activity"/>
    <property type="evidence" value="ECO:0007669"/>
    <property type="project" value="TreeGrafter"/>
</dbReference>
<comment type="similarity">
    <text evidence="1">Belongs to the membrane fusion protein (MFP) (TC 8.A.1) family.</text>
</comment>
<keyword evidence="3" id="KW-1133">Transmembrane helix</keyword>
<protein>
    <submittedName>
        <fullName evidence="5">Multidrug efflux system membrane fusion protein</fullName>
    </submittedName>
</protein>
<dbReference type="Gene3D" id="2.40.30.170">
    <property type="match status" value="1"/>
</dbReference>